<reference evidence="13" key="1">
    <citation type="journal article" date="2019" name="Int. J. Syst. Evol. Microbiol.">
        <title>The Global Catalogue of Microorganisms (GCM) 10K type strain sequencing project: providing services to taxonomists for standard genome sequencing and annotation.</title>
        <authorList>
            <consortium name="The Broad Institute Genomics Platform"/>
            <consortium name="The Broad Institute Genome Sequencing Center for Infectious Disease"/>
            <person name="Wu L."/>
            <person name="Ma J."/>
        </authorList>
    </citation>
    <scope>NUCLEOTIDE SEQUENCE [LARGE SCALE GENOMIC DNA]</scope>
    <source>
        <strain evidence="13">KCTC 13528</strain>
    </source>
</reference>
<dbReference type="InterPro" id="IPR023346">
    <property type="entry name" value="Lysozyme-like_dom_sf"/>
</dbReference>
<keyword evidence="1" id="KW-0121">Carboxypeptidase</keyword>
<evidence type="ECO:0000256" key="9">
    <source>
        <dbReference type="SAM" id="MobiDB-lite"/>
    </source>
</evidence>
<dbReference type="NCBIfam" id="TIGR02074">
    <property type="entry name" value="PBP_1a_fam"/>
    <property type="match status" value="1"/>
</dbReference>
<evidence type="ECO:0000256" key="8">
    <source>
        <dbReference type="ARBA" id="ARBA00049902"/>
    </source>
</evidence>
<comment type="catalytic activity">
    <reaction evidence="7">
        <text>Preferential cleavage: (Ac)2-L-Lys-D-Ala-|-D-Ala. Also transpeptidation of peptidyl-alanyl moieties that are N-acyl substituents of D-alanine.</text>
        <dbReference type="EC" id="3.4.16.4"/>
    </reaction>
</comment>
<dbReference type="InterPro" id="IPR036116">
    <property type="entry name" value="FN3_sf"/>
</dbReference>
<comment type="caution">
    <text evidence="12">The sequence shown here is derived from an EMBL/GenBank/DDBJ whole genome shotgun (WGS) entry which is preliminary data.</text>
</comment>
<dbReference type="SMART" id="SM00060">
    <property type="entry name" value="FN3"/>
    <property type="match status" value="1"/>
</dbReference>
<dbReference type="InterPro" id="IPR001460">
    <property type="entry name" value="PCN-bd_Tpept"/>
</dbReference>
<protein>
    <submittedName>
        <fullName evidence="12">PBP1A family penicillin-binding protein</fullName>
    </submittedName>
</protein>
<dbReference type="Gene3D" id="1.10.3810.10">
    <property type="entry name" value="Biosynthetic peptidoglycan transglycosylase-like"/>
    <property type="match status" value="1"/>
</dbReference>
<comment type="catalytic activity">
    <reaction evidence="8">
        <text>[GlcNAc-(1-&gt;4)-Mur2Ac(oyl-L-Ala-gamma-D-Glu-L-Lys-D-Ala-D-Ala)](n)-di-trans,octa-cis-undecaprenyl diphosphate + beta-D-GlcNAc-(1-&gt;4)-Mur2Ac(oyl-L-Ala-gamma-D-Glu-L-Lys-D-Ala-D-Ala)-di-trans,octa-cis-undecaprenyl diphosphate = [GlcNAc-(1-&gt;4)-Mur2Ac(oyl-L-Ala-gamma-D-Glu-L-Lys-D-Ala-D-Ala)](n+1)-di-trans,octa-cis-undecaprenyl diphosphate + di-trans,octa-cis-undecaprenyl diphosphate + H(+)</text>
        <dbReference type="Rhea" id="RHEA:23708"/>
        <dbReference type="Rhea" id="RHEA-COMP:9602"/>
        <dbReference type="Rhea" id="RHEA-COMP:9603"/>
        <dbReference type="ChEBI" id="CHEBI:15378"/>
        <dbReference type="ChEBI" id="CHEBI:58405"/>
        <dbReference type="ChEBI" id="CHEBI:60033"/>
        <dbReference type="ChEBI" id="CHEBI:78435"/>
        <dbReference type="EC" id="2.4.99.28"/>
    </reaction>
</comment>
<dbReference type="CDD" id="cd00063">
    <property type="entry name" value="FN3"/>
    <property type="match status" value="1"/>
</dbReference>
<dbReference type="InterPro" id="IPR003961">
    <property type="entry name" value="FN3_dom"/>
</dbReference>
<keyword evidence="3" id="KW-0328">Glycosyltransferase</keyword>
<evidence type="ECO:0000256" key="2">
    <source>
        <dbReference type="ARBA" id="ARBA00022670"/>
    </source>
</evidence>
<keyword evidence="6" id="KW-0511">Multifunctional enzyme</keyword>
<dbReference type="Pfam" id="PF00912">
    <property type="entry name" value="Transgly"/>
    <property type="match status" value="1"/>
</dbReference>
<name>A0ABW5ZKN5_9BACL</name>
<evidence type="ECO:0000313" key="13">
    <source>
        <dbReference type="Proteomes" id="UP001597561"/>
    </source>
</evidence>
<dbReference type="Gene3D" id="3.40.710.10">
    <property type="entry name" value="DD-peptidase/beta-lactamase superfamily"/>
    <property type="match status" value="1"/>
</dbReference>
<dbReference type="InterPro" id="IPR012338">
    <property type="entry name" value="Beta-lactam/transpept-like"/>
</dbReference>
<keyword evidence="10" id="KW-1133">Transmembrane helix</keyword>
<dbReference type="SUPFAM" id="SSF53955">
    <property type="entry name" value="Lysozyme-like"/>
    <property type="match status" value="1"/>
</dbReference>
<dbReference type="PROSITE" id="PS50853">
    <property type="entry name" value="FN3"/>
    <property type="match status" value="1"/>
</dbReference>
<evidence type="ECO:0000256" key="7">
    <source>
        <dbReference type="ARBA" id="ARBA00034000"/>
    </source>
</evidence>
<dbReference type="Pfam" id="PF00905">
    <property type="entry name" value="Transpeptidase"/>
    <property type="match status" value="1"/>
</dbReference>
<feature type="region of interest" description="Disordered" evidence="9">
    <location>
        <begin position="1"/>
        <end position="22"/>
    </location>
</feature>
<dbReference type="PANTHER" id="PTHR32282">
    <property type="entry name" value="BINDING PROTEIN TRANSPEPTIDASE, PUTATIVE-RELATED"/>
    <property type="match status" value="1"/>
</dbReference>
<keyword evidence="2" id="KW-0645">Protease</keyword>
<feature type="transmembrane region" description="Helical" evidence="10">
    <location>
        <begin position="32"/>
        <end position="54"/>
    </location>
</feature>
<evidence type="ECO:0000256" key="5">
    <source>
        <dbReference type="ARBA" id="ARBA00022801"/>
    </source>
</evidence>
<feature type="compositionally biased region" description="Basic and acidic residues" evidence="9">
    <location>
        <begin position="1"/>
        <end position="12"/>
    </location>
</feature>
<keyword evidence="13" id="KW-1185">Reference proteome</keyword>
<gene>
    <name evidence="12" type="ORF">ACFS5P_13855</name>
</gene>
<keyword evidence="5" id="KW-0378">Hydrolase</keyword>
<dbReference type="SUPFAM" id="SSF49265">
    <property type="entry name" value="Fibronectin type III"/>
    <property type="match status" value="1"/>
</dbReference>
<dbReference type="InterPro" id="IPR001264">
    <property type="entry name" value="Glyco_trans_51"/>
</dbReference>
<dbReference type="Pfam" id="PF00041">
    <property type="entry name" value="fn3"/>
    <property type="match status" value="1"/>
</dbReference>
<sequence>MADYKSREEKRNAQKSSKKKTKKKKGSIFKKILITILVIGVAGLLFGGGLFAYYASQAPELNEEDFVDPITTELLDVNGDVFAKIGAENREFVPYDEIPPVVENAVLAIEDNRFYEHQGVDFFRLMGAVLANITEGFGAEGASTLTQQVIKQSVLTPEKSLERKAQEAWLAYQLEQDYKKEEIFEMYVNKIYYSDSIYGIRTASEYYFDADLADLQLHQAALLAGLPQRPNAYNPYENPELAKERRDIVLRQMHNHGKISEEEMTQAIETDITDGLVDRSEGSGNPRQQLAAEESQYDAFVDVVLDELESLEDVNPYEDGLTINTTLNPDAQTVVENTLNDGSIQFPADMNGTISQAGVTLLDTQTGAIRAIGGGRGYGDEVKRGYNFATDINRQPGSAIKPLLDYAPAIEYLDWSTAHTLVDEPYEYSDGFAPNNYDGQFKGPMTMRDALADSRNITAIKAYMEVGQEQGTQFLRDLGWNFDTKACGDVLCESAAIGGEPRTNTLEMAGAYAAFGNNGVYNEPYSVTSIEFRDGSSMELESESEVVMKDSTAYMMADMLKDVLAPGATGELAQVNGLPLAGKSGTTNYTADQLNAGGIPSNGAPDSWFAGFTTQYTAAVWLGYEKDQDINYLSPQDRWVSQYIFRDIMSGVHEGIETPDFEKPESVVEVEIEKGTSPVQLASEYTPADQKSVELFIKGTEPTSVSEEYVIPDLQAPSNLSAAYNAENGTIQLTWDHSQDENDNREVEFEVLVSIDGGEERELAVTAQNGLNIEQVEEGSTYTFTVTAIADEERSSSASTNVEVIRSEEENQNEDENTDQENEENSEDQNENQEEQNPEDENTDNSSNEGNNGEGNTGEENNGQGNDQGQGDGQGQGDSQEGGNGDTGGQDGEDTGGDENPEEPAEGASDGNNSDSEQ</sequence>
<evidence type="ECO:0000256" key="4">
    <source>
        <dbReference type="ARBA" id="ARBA00022679"/>
    </source>
</evidence>
<dbReference type="Gene3D" id="2.60.40.10">
    <property type="entry name" value="Immunoglobulins"/>
    <property type="match status" value="1"/>
</dbReference>
<keyword evidence="10" id="KW-0812">Transmembrane</keyword>
<proteinExistence type="predicted"/>
<evidence type="ECO:0000256" key="6">
    <source>
        <dbReference type="ARBA" id="ARBA00023268"/>
    </source>
</evidence>
<evidence type="ECO:0000256" key="10">
    <source>
        <dbReference type="SAM" id="Phobius"/>
    </source>
</evidence>
<evidence type="ECO:0000313" key="12">
    <source>
        <dbReference type="EMBL" id="MFD2912965.1"/>
    </source>
</evidence>
<keyword evidence="10" id="KW-0472">Membrane</keyword>
<dbReference type="PANTHER" id="PTHR32282:SF29">
    <property type="entry name" value="PENICILLIN-BINDING PROTEIN 1A"/>
    <property type="match status" value="1"/>
</dbReference>
<dbReference type="SUPFAM" id="SSF56601">
    <property type="entry name" value="beta-lactamase/transpeptidase-like"/>
    <property type="match status" value="1"/>
</dbReference>
<feature type="domain" description="Fibronectin type-III" evidence="11">
    <location>
        <begin position="716"/>
        <end position="810"/>
    </location>
</feature>
<evidence type="ECO:0000256" key="1">
    <source>
        <dbReference type="ARBA" id="ARBA00022645"/>
    </source>
</evidence>
<keyword evidence="4" id="KW-0808">Transferase</keyword>
<organism evidence="12 13">
    <name type="scientific">Jeotgalibacillus terrae</name>
    <dbReference type="NCBI Taxonomy" id="587735"/>
    <lineage>
        <taxon>Bacteria</taxon>
        <taxon>Bacillati</taxon>
        <taxon>Bacillota</taxon>
        <taxon>Bacilli</taxon>
        <taxon>Bacillales</taxon>
        <taxon>Caryophanaceae</taxon>
        <taxon>Jeotgalibacillus</taxon>
    </lineage>
</organism>
<dbReference type="RefSeq" id="WP_204727665.1">
    <property type="nucleotide sequence ID" value="NZ_JAFBDK010000001.1"/>
</dbReference>
<feature type="region of interest" description="Disordered" evidence="9">
    <location>
        <begin position="793"/>
        <end position="918"/>
    </location>
</feature>
<dbReference type="InterPro" id="IPR050396">
    <property type="entry name" value="Glycosyltr_51/Transpeptidase"/>
</dbReference>
<feature type="compositionally biased region" description="Acidic residues" evidence="9">
    <location>
        <begin position="810"/>
        <end position="843"/>
    </location>
</feature>
<dbReference type="InterPro" id="IPR013783">
    <property type="entry name" value="Ig-like_fold"/>
</dbReference>
<dbReference type="Proteomes" id="UP001597561">
    <property type="component" value="Unassembled WGS sequence"/>
</dbReference>
<dbReference type="EMBL" id="JBHUPG010000027">
    <property type="protein sequence ID" value="MFD2912965.1"/>
    <property type="molecule type" value="Genomic_DNA"/>
</dbReference>
<feature type="compositionally biased region" description="Gly residues" evidence="9">
    <location>
        <begin position="866"/>
        <end position="890"/>
    </location>
</feature>
<evidence type="ECO:0000259" key="11">
    <source>
        <dbReference type="PROSITE" id="PS50853"/>
    </source>
</evidence>
<dbReference type="InterPro" id="IPR036950">
    <property type="entry name" value="PBP_transglycosylase"/>
</dbReference>
<feature type="compositionally biased region" description="Acidic residues" evidence="9">
    <location>
        <begin position="891"/>
        <end position="905"/>
    </location>
</feature>
<evidence type="ECO:0000256" key="3">
    <source>
        <dbReference type="ARBA" id="ARBA00022676"/>
    </source>
</evidence>
<accession>A0ABW5ZKN5</accession>